<evidence type="ECO:0000313" key="15">
    <source>
        <dbReference type="Proteomes" id="UP000198575"/>
    </source>
</evidence>
<dbReference type="InterPro" id="IPR037045">
    <property type="entry name" value="S8pro/Inhibitor_I9_sf"/>
</dbReference>
<feature type="signal peptide" evidence="9">
    <location>
        <begin position="1"/>
        <end position="27"/>
    </location>
</feature>
<evidence type="ECO:0000259" key="10">
    <source>
        <dbReference type="Pfam" id="PF00082"/>
    </source>
</evidence>
<proteinExistence type="inferred from homology"/>
<organism evidence="14 15">
    <name type="scientific">Dokdonella immobilis</name>
    <dbReference type="NCBI Taxonomy" id="578942"/>
    <lineage>
        <taxon>Bacteria</taxon>
        <taxon>Pseudomonadati</taxon>
        <taxon>Pseudomonadota</taxon>
        <taxon>Gammaproteobacteria</taxon>
        <taxon>Lysobacterales</taxon>
        <taxon>Rhodanobacteraceae</taxon>
        <taxon>Dokdonella</taxon>
    </lineage>
</organism>
<evidence type="ECO:0000256" key="5">
    <source>
        <dbReference type="ARBA" id="ARBA00022801"/>
    </source>
</evidence>
<evidence type="ECO:0000313" key="14">
    <source>
        <dbReference type="EMBL" id="SFN42179.1"/>
    </source>
</evidence>
<feature type="active site" description="Charge relay system" evidence="7 8">
    <location>
        <position position="187"/>
    </location>
</feature>
<dbReference type="PROSITE" id="PS00136">
    <property type="entry name" value="SUBTILASE_ASP"/>
    <property type="match status" value="1"/>
</dbReference>
<keyword evidence="4 9" id="KW-0732">Signal</keyword>
<dbReference type="InterPro" id="IPR000209">
    <property type="entry name" value="Peptidase_S8/S53_dom"/>
</dbReference>
<feature type="domain" description="Peptidase S8/S53" evidence="10">
    <location>
        <begin position="178"/>
        <end position="601"/>
    </location>
</feature>
<accession>A0A1I4YWY8</accession>
<feature type="domain" description="Subtilisin-like protease fibronectin type-III" evidence="13">
    <location>
        <begin position="656"/>
        <end position="715"/>
    </location>
</feature>
<dbReference type="Gene3D" id="2.60.40.2310">
    <property type="match status" value="1"/>
</dbReference>
<dbReference type="PRINTS" id="PR00723">
    <property type="entry name" value="SUBTILISIN"/>
</dbReference>
<evidence type="ECO:0000256" key="1">
    <source>
        <dbReference type="ARBA" id="ARBA00011073"/>
    </source>
</evidence>
<keyword evidence="15" id="KW-1185">Reference proteome</keyword>
<feature type="domain" description="PA" evidence="11">
    <location>
        <begin position="416"/>
        <end position="491"/>
    </location>
</feature>
<reference evidence="14 15" key="1">
    <citation type="submission" date="2016-10" db="EMBL/GenBank/DDBJ databases">
        <authorList>
            <person name="de Groot N.N."/>
        </authorList>
    </citation>
    <scope>NUCLEOTIDE SEQUENCE [LARGE SCALE GENOMIC DNA]</scope>
    <source>
        <strain evidence="14 15">CGMCC 1.7659</strain>
    </source>
</reference>
<dbReference type="GO" id="GO:0006508">
    <property type="term" value="P:proteolysis"/>
    <property type="evidence" value="ECO:0007669"/>
    <property type="project" value="UniProtKB-KW"/>
</dbReference>
<feature type="active site" description="Charge relay system" evidence="7 8">
    <location>
        <position position="237"/>
    </location>
</feature>
<gene>
    <name evidence="14" type="ORF">SAMN05216289_12053</name>
</gene>
<protein>
    <submittedName>
        <fullName evidence="14">Peptidase inhibitor I9</fullName>
    </submittedName>
</protein>
<dbReference type="Gene3D" id="3.40.50.200">
    <property type="entry name" value="Peptidase S8/S53 domain"/>
    <property type="match status" value="1"/>
</dbReference>
<dbReference type="Gene3D" id="3.50.30.30">
    <property type="match status" value="1"/>
</dbReference>
<dbReference type="InterPro" id="IPR003137">
    <property type="entry name" value="PA_domain"/>
</dbReference>
<dbReference type="EMBL" id="FOVF01000020">
    <property type="protein sequence ID" value="SFN42179.1"/>
    <property type="molecule type" value="Genomic_DNA"/>
</dbReference>
<keyword evidence="6 8" id="KW-0720">Serine protease</keyword>
<evidence type="ECO:0000259" key="11">
    <source>
        <dbReference type="Pfam" id="PF02225"/>
    </source>
</evidence>
<dbReference type="AlphaFoldDB" id="A0A1I4YWY8"/>
<dbReference type="PANTHER" id="PTHR10795">
    <property type="entry name" value="PROPROTEIN CONVERTASE SUBTILISIN/KEXIN"/>
    <property type="match status" value="1"/>
</dbReference>
<dbReference type="STRING" id="578942.SAMN05216289_12053"/>
<feature type="chain" id="PRO_5011745133" evidence="9">
    <location>
        <begin position="28"/>
        <end position="780"/>
    </location>
</feature>
<evidence type="ECO:0000256" key="6">
    <source>
        <dbReference type="ARBA" id="ARBA00022825"/>
    </source>
</evidence>
<dbReference type="InterPro" id="IPR036852">
    <property type="entry name" value="Peptidase_S8/S53_dom_sf"/>
</dbReference>
<dbReference type="Pfam" id="PF02225">
    <property type="entry name" value="PA"/>
    <property type="match status" value="1"/>
</dbReference>
<evidence type="ECO:0000256" key="8">
    <source>
        <dbReference type="PROSITE-ProRule" id="PRU01240"/>
    </source>
</evidence>
<dbReference type="InterPro" id="IPR015500">
    <property type="entry name" value="Peptidase_S8_subtilisin-rel"/>
</dbReference>
<dbReference type="Pfam" id="PF00082">
    <property type="entry name" value="Peptidase_S8"/>
    <property type="match status" value="1"/>
</dbReference>
<evidence type="ECO:0000256" key="4">
    <source>
        <dbReference type="ARBA" id="ARBA00022729"/>
    </source>
</evidence>
<dbReference type="Gene3D" id="3.30.70.80">
    <property type="entry name" value="Peptidase S8 propeptide/proteinase inhibitor I9"/>
    <property type="match status" value="1"/>
</dbReference>
<evidence type="ECO:0000256" key="3">
    <source>
        <dbReference type="ARBA" id="ARBA00022670"/>
    </source>
</evidence>
<name>A0A1I4YWY8_9GAMM</name>
<comment type="similarity">
    <text evidence="1 8">Belongs to the peptidase S8 family.</text>
</comment>
<dbReference type="RefSeq" id="WP_175498082.1">
    <property type="nucleotide sequence ID" value="NZ_FOVF01000020.1"/>
</dbReference>
<dbReference type="PROSITE" id="PS51892">
    <property type="entry name" value="SUBTILASE"/>
    <property type="match status" value="1"/>
</dbReference>
<dbReference type="InterPro" id="IPR041469">
    <property type="entry name" value="Subtilisin-like_FN3"/>
</dbReference>
<evidence type="ECO:0000256" key="2">
    <source>
        <dbReference type="ARBA" id="ARBA00022525"/>
    </source>
</evidence>
<evidence type="ECO:0000256" key="9">
    <source>
        <dbReference type="SAM" id="SignalP"/>
    </source>
</evidence>
<dbReference type="SUPFAM" id="SSF52025">
    <property type="entry name" value="PA domain"/>
    <property type="match status" value="1"/>
</dbReference>
<feature type="domain" description="Inhibitor I9" evidence="12">
    <location>
        <begin position="107"/>
        <end position="151"/>
    </location>
</feature>
<evidence type="ECO:0000256" key="7">
    <source>
        <dbReference type="PIRSR" id="PIRSR615500-1"/>
    </source>
</evidence>
<dbReference type="InterPro" id="IPR045051">
    <property type="entry name" value="SBT"/>
</dbReference>
<dbReference type="Pfam" id="PF17766">
    <property type="entry name" value="fn3_6"/>
    <property type="match status" value="1"/>
</dbReference>
<dbReference type="InterPro" id="IPR023827">
    <property type="entry name" value="Peptidase_S8_Asp-AS"/>
</dbReference>
<dbReference type="Pfam" id="PF05922">
    <property type="entry name" value="Inhibitor_I9"/>
    <property type="match status" value="1"/>
</dbReference>
<dbReference type="InterPro" id="IPR046450">
    <property type="entry name" value="PA_dom_sf"/>
</dbReference>
<dbReference type="Proteomes" id="UP000198575">
    <property type="component" value="Unassembled WGS sequence"/>
</dbReference>
<keyword evidence="3 8" id="KW-0645">Protease</keyword>
<dbReference type="GO" id="GO:0004252">
    <property type="term" value="F:serine-type endopeptidase activity"/>
    <property type="evidence" value="ECO:0007669"/>
    <property type="project" value="UniProtKB-UniRule"/>
</dbReference>
<keyword evidence="2" id="KW-0964">Secreted</keyword>
<sequence>MATNLRMTALAAVIGTCLAGSAWVSSAAAAGTDAQFSTASDTYMIEFADAGALYYHGGVAGLRATAPDSSERPRKFDARSADAMNYREFVRARQQDYLATMAAMLGHPIEVTHQYEITHSGVAARLSADEAARIAQAPGVKSVKKDVLYHLDTYRGPLFIGADTIWNLPAPGGVTNRGKGVVVGVLDSGVNSAHPSFADDASCGFGPSDHKLLSAVDCSTSAGGVCTGPNPEAGDGHGVHTASTAAGNTVTNAATPSPNLPAPYTQMSGVAPCAQLRTYKVCPATTCPGADIQAGISNAIIDGIDVMNFSISGGTSPWSDNDRNFLDAVNADIVIAASAGNTSASITNPVGQVNHRGPWVMTVAASTQDVNLGPGLSATGPGTPPANTQNLLTNPGSNTPAAVPFTNLPIKVSAANVEGCTVSGGFPAGFFTGGVALIKRGTCAFTEKVANAAAAGAQQVFIYNNTFGTVNMNTDGAAIPAYSMRQTDGQAMNNFITANGATPTTVSLTSATAGPVLGDVLADFSFRGPTPGNVADLTKPDITGPGVNIYAAGRAADNNYFLLSGTSMSSPHLAGSAALIRAVHPDWTPIEVKSALQLTAKISGFKENETDPWNIDDVGSGRVDLSRASFAGFVMDETFANFLAANPSGGSINVKELNLPSVRNVGLSAGNPSYSWTRTLRNSHAGPTTWNITVTQPPGVTVTVNPTSFSFTGAGVQDADQIFTGDFENFTPPSAPETQTITITATTTAATAGIAFGQVNFTEATAEAPPAHITVAVQRQ</sequence>
<evidence type="ECO:0000259" key="12">
    <source>
        <dbReference type="Pfam" id="PF05922"/>
    </source>
</evidence>
<evidence type="ECO:0000259" key="13">
    <source>
        <dbReference type="Pfam" id="PF17766"/>
    </source>
</evidence>
<keyword evidence="5 8" id="KW-0378">Hydrolase</keyword>
<dbReference type="InterPro" id="IPR010259">
    <property type="entry name" value="S8pro/Inhibitor_I9"/>
</dbReference>
<dbReference type="SUPFAM" id="SSF52743">
    <property type="entry name" value="Subtilisin-like"/>
    <property type="match status" value="1"/>
</dbReference>
<feature type="active site" description="Charge relay system" evidence="7 8">
    <location>
        <position position="567"/>
    </location>
</feature>